<dbReference type="GO" id="GO:0043448">
    <property type="term" value="P:alkane catabolic process"/>
    <property type="evidence" value="ECO:0007669"/>
    <property type="project" value="UniProtKB-UniPathway"/>
</dbReference>
<dbReference type="InterPro" id="IPR050260">
    <property type="entry name" value="FAD-bd_OxRdtase"/>
</dbReference>
<gene>
    <name evidence="15" type="primary">rubB</name>
    <name evidence="15" type="ORF">NCTC10392_00832</name>
</gene>
<evidence type="ECO:0000259" key="14">
    <source>
        <dbReference type="PROSITE" id="PS50903"/>
    </source>
</evidence>
<dbReference type="PRINTS" id="PR00163">
    <property type="entry name" value="RUBREDOXIN"/>
</dbReference>
<keyword evidence="10" id="KW-0479">Metal-binding</keyword>
<comment type="function">
    <text evidence="3">Involved in the hydrocarbon hydroxylating system, which transfers electrons from NADH to rubredoxin reductase and then through rubredoxin to alkane 1 monooxygenase.</text>
</comment>
<dbReference type="SUPFAM" id="SSF51905">
    <property type="entry name" value="FAD/NAD(P)-binding domain"/>
    <property type="match status" value="2"/>
</dbReference>
<dbReference type="AlphaFoldDB" id="A0A379I7J4"/>
<dbReference type="Gene3D" id="2.20.28.10">
    <property type="match status" value="1"/>
</dbReference>
<keyword evidence="8" id="KW-0813">Transport</keyword>
<keyword evidence="12" id="KW-0249">Electron transport</keyword>
<protein>
    <submittedName>
        <fullName evidence="15">Rubredoxin/rubredoxin reductase</fullName>
        <ecNumber evidence="15">1.18.1.-</ecNumber>
    </submittedName>
</protein>
<evidence type="ECO:0000256" key="9">
    <source>
        <dbReference type="ARBA" id="ARBA00022630"/>
    </source>
</evidence>
<dbReference type="PROSITE" id="PS00202">
    <property type="entry name" value="RUBREDOXIN"/>
    <property type="match status" value="1"/>
</dbReference>
<comment type="similarity">
    <text evidence="6">Belongs to the rubredoxin family.</text>
</comment>
<dbReference type="FunFam" id="2.20.28.10:FF:000001">
    <property type="entry name" value="Rubredoxin"/>
    <property type="match status" value="1"/>
</dbReference>
<dbReference type="EMBL" id="UGUS01000002">
    <property type="protein sequence ID" value="SUD28451.1"/>
    <property type="molecule type" value="Genomic_DNA"/>
</dbReference>
<evidence type="ECO:0000256" key="12">
    <source>
        <dbReference type="ARBA" id="ARBA00022982"/>
    </source>
</evidence>
<keyword evidence="15" id="KW-0560">Oxidoreductase</keyword>
<dbReference type="PROSITE" id="PS50903">
    <property type="entry name" value="RUBREDOXIN_LIKE"/>
    <property type="match status" value="1"/>
</dbReference>
<dbReference type="Proteomes" id="UP000255125">
    <property type="component" value="Unassembled WGS sequence"/>
</dbReference>
<evidence type="ECO:0000256" key="8">
    <source>
        <dbReference type="ARBA" id="ARBA00022448"/>
    </source>
</evidence>
<evidence type="ECO:0000256" key="1">
    <source>
        <dbReference type="ARBA" id="ARBA00001965"/>
    </source>
</evidence>
<dbReference type="Gene3D" id="3.50.50.60">
    <property type="entry name" value="FAD/NAD(P)-binding domain"/>
    <property type="match status" value="2"/>
</dbReference>
<dbReference type="SUPFAM" id="SSF57802">
    <property type="entry name" value="Rubredoxin-like"/>
    <property type="match status" value="1"/>
</dbReference>
<evidence type="ECO:0000256" key="6">
    <source>
        <dbReference type="ARBA" id="ARBA00005337"/>
    </source>
</evidence>
<dbReference type="InterPro" id="IPR024934">
    <property type="entry name" value="Rubredoxin-like_dom"/>
</dbReference>
<dbReference type="InterPro" id="IPR023753">
    <property type="entry name" value="FAD/NAD-binding_dom"/>
</dbReference>
<comment type="cofactor">
    <cofactor evidence="2">
        <name>FAD</name>
        <dbReference type="ChEBI" id="CHEBI:57692"/>
    </cofactor>
</comment>
<evidence type="ECO:0000256" key="2">
    <source>
        <dbReference type="ARBA" id="ARBA00001974"/>
    </source>
</evidence>
<evidence type="ECO:0000256" key="10">
    <source>
        <dbReference type="ARBA" id="ARBA00022723"/>
    </source>
</evidence>
<proteinExistence type="inferred from homology"/>
<dbReference type="GO" id="GO:0016491">
    <property type="term" value="F:oxidoreductase activity"/>
    <property type="evidence" value="ECO:0007669"/>
    <property type="project" value="UniProtKB-KW"/>
</dbReference>
<dbReference type="GO" id="GO:0005737">
    <property type="term" value="C:cytoplasm"/>
    <property type="evidence" value="ECO:0007669"/>
    <property type="project" value="UniProtKB-SubCell"/>
</dbReference>
<dbReference type="OrthoDB" id="9808980at2"/>
<keyword evidence="11" id="KW-0274">FAD</keyword>
<dbReference type="InterPro" id="IPR024935">
    <property type="entry name" value="Rubredoxin_dom"/>
</dbReference>
<keyword evidence="9" id="KW-0285">Flavoprotein</keyword>
<comment type="cofactor">
    <cofactor evidence="1">
        <name>Fe(3+)</name>
        <dbReference type="ChEBI" id="CHEBI:29034"/>
    </cofactor>
</comment>
<evidence type="ECO:0000256" key="3">
    <source>
        <dbReference type="ARBA" id="ARBA00002792"/>
    </source>
</evidence>
<dbReference type="PRINTS" id="PR00411">
    <property type="entry name" value="PNDRDTASEI"/>
</dbReference>
<dbReference type="PANTHER" id="PTHR43429">
    <property type="entry name" value="PYRIDINE NUCLEOTIDE-DISULFIDE OXIDOREDUCTASE DOMAIN-CONTAINING"/>
    <property type="match status" value="1"/>
</dbReference>
<keyword evidence="13" id="KW-0408">Iron</keyword>
<evidence type="ECO:0000256" key="4">
    <source>
        <dbReference type="ARBA" id="ARBA00004496"/>
    </source>
</evidence>
<accession>A0A379I7J4</accession>
<evidence type="ECO:0000256" key="7">
    <source>
        <dbReference type="ARBA" id="ARBA00006442"/>
    </source>
</evidence>
<comment type="pathway">
    <text evidence="5">Hydrocarbon metabolism; alkane degradation.</text>
</comment>
<evidence type="ECO:0000313" key="16">
    <source>
        <dbReference type="Proteomes" id="UP000255125"/>
    </source>
</evidence>
<evidence type="ECO:0000256" key="11">
    <source>
        <dbReference type="ARBA" id="ARBA00022827"/>
    </source>
</evidence>
<name>A0A379I7J4_PSEFL</name>
<dbReference type="PRINTS" id="PR00368">
    <property type="entry name" value="FADPNR"/>
</dbReference>
<comment type="subcellular location">
    <subcellularLocation>
        <location evidence="4">Cytoplasm</location>
    </subcellularLocation>
</comment>
<dbReference type="GO" id="GO:0005506">
    <property type="term" value="F:iron ion binding"/>
    <property type="evidence" value="ECO:0007669"/>
    <property type="project" value="InterPro"/>
</dbReference>
<dbReference type="Pfam" id="PF07992">
    <property type="entry name" value="Pyr_redox_2"/>
    <property type="match status" value="1"/>
</dbReference>
<dbReference type="EC" id="1.18.1.-" evidence="15"/>
<evidence type="ECO:0000256" key="13">
    <source>
        <dbReference type="ARBA" id="ARBA00023004"/>
    </source>
</evidence>
<dbReference type="InterPro" id="IPR018527">
    <property type="entry name" value="Rubredoxin_Fe_BS"/>
</dbReference>
<organism evidence="15 16">
    <name type="scientific">Pseudomonas fluorescens</name>
    <dbReference type="NCBI Taxonomy" id="294"/>
    <lineage>
        <taxon>Bacteria</taxon>
        <taxon>Pseudomonadati</taxon>
        <taxon>Pseudomonadota</taxon>
        <taxon>Gammaproteobacteria</taxon>
        <taxon>Pseudomonadales</taxon>
        <taxon>Pseudomonadaceae</taxon>
        <taxon>Pseudomonas</taxon>
    </lineage>
</organism>
<dbReference type="InterPro" id="IPR036188">
    <property type="entry name" value="FAD/NAD-bd_sf"/>
</dbReference>
<feature type="domain" description="Rubredoxin-like" evidence="14">
    <location>
        <begin position="8"/>
        <end position="59"/>
    </location>
</feature>
<dbReference type="UniPathway" id="UPA00191"/>
<evidence type="ECO:0000313" key="15">
    <source>
        <dbReference type="EMBL" id="SUD28451.1"/>
    </source>
</evidence>
<comment type="similarity">
    <text evidence="7">Belongs to the FAD-dependent oxidoreductase family.</text>
</comment>
<sequence>MSAITQAWRQFICRACGLIYDEEMGDPDSGLAPGTRFEDIPEDWECPLCGVTKLDFEPFVRRDAAPACAVQGAPQGRGVVVVGAGLAGWATVEALRELDAEVPITLISACKGDLYHKPELSVALSRGQTPEALVRETAADAARRLGVRLYTETFVVGLAPALHQLRTTRGTLAYTQLVLAQGARPALPAALPPALCWRVNDLAGWSGLQAQLAKAPQRVAIVGAGMVGCELAEDFARAGHQVTLLDRLALPLAGLLPEIAAQRLRQSQERLGVSYLGAVQVAGISAQDDGSKLITTQCGQSLVVDQVVAATGLVTDDRLARIAGLAFDKGIRVDPCTLQTSAADVYALGDCVSLDGAACRFIEPIARQARAIAHAVLGRAGESYAHSQPVIRLKTRSLPIEMHGTPCAEGEWLVVREDDSCLLMEQLVDGRTASTLRIGQAKAA</sequence>
<dbReference type="PANTHER" id="PTHR43429:SF3">
    <property type="entry name" value="NITRITE REDUCTASE [NAD(P)H]"/>
    <property type="match status" value="1"/>
</dbReference>
<dbReference type="Pfam" id="PF00301">
    <property type="entry name" value="Rubredoxin"/>
    <property type="match status" value="1"/>
</dbReference>
<dbReference type="RefSeq" id="WP_023109129.1">
    <property type="nucleotide sequence ID" value="NZ_UGUS01000002.1"/>
</dbReference>
<reference evidence="15 16" key="1">
    <citation type="submission" date="2018-06" db="EMBL/GenBank/DDBJ databases">
        <authorList>
            <consortium name="Pathogen Informatics"/>
            <person name="Doyle S."/>
        </authorList>
    </citation>
    <scope>NUCLEOTIDE SEQUENCE [LARGE SCALE GENOMIC DNA]</scope>
    <source>
        <strain evidence="15 16">NCTC10392</strain>
    </source>
</reference>
<evidence type="ECO:0000256" key="5">
    <source>
        <dbReference type="ARBA" id="ARBA00004933"/>
    </source>
</evidence>
<dbReference type="CDD" id="cd00730">
    <property type="entry name" value="rubredoxin"/>
    <property type="match status" value="1"/>
</dbReference>